<dbReference type="InterPro" id="IPR016024">
    <property type="entry name" value="ARM-type_fold"/>
</dbReference>
<dbReference type="EMBL" id="PKPP01007454">
    <property type="protein sequence ID" value="PWA53335.1"/>
    <property type="molecule type" value="Genomic_DNA"/>
</dbReference>
<name>A0A2U1LWF6_ARTAN</name>
<dbReference type="OrthoDB" id="534063at2759"/>
<dbReference type="InterPro" id="IPR024861">
    <property type="entry name" value="Donson"/>
</dbReference>
<dbReference type="STRING" id="35608.A0A2U1LWF6"/>
<feature type="region of interest" description="Disordered" evidence="5">
    <location>
        <begin position="17"/>
        <end position="38"/>
    </location>
</feature>
<comment type="caution">
    <text evidence="6">The sequence shown here is derived from an EMBL/GenBank/DDBJ whole genome shotgun (WGS) entry which is preliminary data.</text>
</comment>
<evidence type="ECO:0000313" key="7">
    <source>
        <dbReference type="Proteomes" id="UP000245207"/>
    </source>
</evidence>
<dbReference type="InterPro" id="IPR011989">
    <property type="entry name" value="ARM-like"/>
</dbReference>
<keyword evidence="2" id="KW-0217">Developmental protein</keyword>
<evidence type="ECO:0000256" key="4">
    <source>
        <dbReference type="ARBA" id="ARBA00025806"/>
    </source>
</evidence>
<dbReference type="PANTHER" id="PTHR12972:SF0">
    <property type="entry name" value="PROTEIN DOWNSTREAM NEIGHBOR OF SON"/>
    <property type="match status" value="1"/>
</dbReference>
<evidence type="ECO:0000313" key="6">
    <source>
        <dbReference type="EMBL" id="PWA53335.1"/>
    </source>
</evidence>
<evidence type="ECO:0000256" key="5">
    <source>
        <dbReference type="SAM" id="MobiDB-lite"/>
    </source>
</evidence>
<keyword evidence="7" id="KW-1185">Reference proteome</keyword>
<dbReference type="PANTHER" id="PTHR12972">
    <property type="entry name" value="DOWNSTREAM NEIGHBOR OF SON"/>
    <property type="match status" value="1"/>
</dbReference>
<comment type="subcellular location">
    <subcellularLocation>
        <location evidence="1">Nucleus</location>
    </subcellularLocation>
</comment>
<evidence type="ECO:0000256" key="1">
    <source>
        <dbReference type="ARBA" id="ARBA00004123"/>
    </source>
</evidence>
<accession>A0A2U1LWF6</accession>
<protein>
    <submittedName>
        <fullName evidence="6">Donson</fullName>
    </submittedName>
</protein>
<organism evidence="6 7">
    <name type="scientific">Artemisia annua</name>
    <name type="common">Sweet wormwood</name>
    <dbReference type="NCBI Taxonomy" id="35608"/>
    <lineage>
        <taxon>Eukaryota</taxon>
        <taxon>Viridiplantae</taxon>
        <taxon>Streptophyta</taxon>
        <taxon>Embryophyta</taxon>
        <taxon>Tracheophyta</taxon>
        <taxon>Spermatophyta</taxon>
        <taxon>Magnoliopsida</taxon>
        <taxon>eudicotyledons</taxon>
        <taxon>Gunneridae</taxon>
        <taxon>Pentapetalae</taxon>
        <taxon>asterids</taxon>
        <taxon>campanulids</taxon>
        <taxon>Asterales</taxon>
        <taxon>Asteraceae</taxon>
        <taxon>Asteroideae</taxon>
        <taxon>Anthemideae</taxon>
        <taxon>Artemisiinae</taxon>
        <taxon>Artemisia</taxon>
    </lineage>
</organism>
<dbReference type="SUPFAM" id="SSF48371">
    <property type="entry name" value="ARM repeat"/>
    <property type="match status" value="1"/>
</dbReference>
<gene>
    <name evidence="6" type="ORF">CTI12_AA446080</name>
</gene>
<sequence>MKECVLKGQKFGGRYNKPFLLSDDSTRSQEQTDRQHQLSAEASQISYWSGIQGCNGTYTVEVSSFPISWCVPDAHSHTNGHAVLDAQHPIRGGDQVVKAVHDPHPRVRWAAINAIGQLYTPLGQELQDRDHDLVIPALASAMVDIQNPRVQVGDRALKSRVRMTVPTTTESNHGSASTSYYTNEIKGIFMTFAFSCEFTVCTGQFVAMFTSSNGSTGSKSVCNAYVSQSTRSLRSLLKEKDISFTMPLCHSKVEQVIAEDLFELIEIEKYNLGNTRHTVSLSDVDNSPESLLVFSGNNNVHGLYDFLHNYR</sequence>
<evidence type="ECO:0000256" key="2">
    <source>
        <dbReference type="ARBA" id="ARBA00022473"/>
    </source>
</evidence>
<dbReference type="Proteomes" id="UP000245207">
    <property type="component" value="Unassembled WGS sequence"/>
</dbReference>
<dbReference type="AlphaFoldDB" id="A0A2U1LWF6"/>
<proteinExistence type="inferred from homology"/>
<reference evidence="6 7" key="1">
    <citation type="journal article" date="2018" name="Mol. Plant">
        <title>The genome of Artemisia annua provides insight into the evolution of Asteraceae family and artemisinin biosynthesis.</title>
        <authorList>
            <person name="Shen Q."/>
            <person name="Zhang L."/>
            <person name="Liao Z."/>
            <person name="Wang S."/>
            <person name="Yan T."/>
            <person name="Shi P."/>
            <person name="Liu M."/>
            <person name="Fu X."/>
            <person name="Pan Q."/>
            <person name="Wang Y."/>
            <person name="Lv Z."/>
            <person name="Lu X."/>
            <person name="Zhang F."/>
            <person name="Jiang W."/>
            <person name="Ma Y."/>
            <person name="Chen M."/>
            <person name="Hao X."/>
            <person name="Li L."/>
            <person name="Tang Y."/>
            <person name="Lv G."/>
            <person name="Zhou Y."/>
            <person name="Sun X."/>
            <person name="Brodelius P.E."/>
            <person name="Rose J.K.C."/>
            <person name="Tang K."/>
        </authorList>
    </citation>
    <scope>NUCLEOTIDE SEQUENCE [LARGE SCALE GENOMIC DNA]</scope>
    <source>
        <strain evidence="7">cv. Huhao1</strain>
        <tissue evidence="6">Leaf</tissue>
    </source>
</reference>
<dbReference type="GO" id="GO:0005634">
    <property type="term" value="C:nucleus"/>
    <property type="evidence" value="ECO:0007669"/>
    <property type="project" value="UniProtKB-SubCell"/>
</dbReference>
<dbReference type="Gene3D" id="1.25.10.10">
    <property type="entry name" value="Leucine-rich Repeat Variant"/>
    <property type="match status" value="1"/>
</dbReference>
<keyword evidence="3" id="KW-0539">Nucleus</keyword>
<feature type="compositionally biased region" description="Basic and acidic residues" evidence="5">
    <location>
        <begin position="24"/>
        <end position="36"/>
    </location>
</feature>
<evidence type="ECO:0000256" key="3">
    <source>
        <dbReference type="ARBA" id="ARBA00023242"/>
    </source>
</evidence>
<comment type="similarity">
    <text evidence="4">Belongs to the DONSON family.</text>
</comment>
<dbReference type="GO" id="GO:0033260">
    <property type="term" value="P:nuclear DNA replication"/>
    <property type="evidence" value="ECO:0007669"/>
    <property type="project" value="TreeGrafter"/>
</dbReference>